<name>A0A6G0XVG5_9STRA</name>
<dbReference type="PANTHER" id="PTHR46550:SF1">
    <property type="entry name" value="F-BOX PROTEIN 3"/>
    <property type="match status" value="1"/>
</dbReference>
<feature type="domain" description="F-box" evidence="3">
    <location>
        <begin position="45"/>
        <end position="91"/>
    </location>
</feature>
<evidence type="ECO:0000256" key="1">
    <source>
        <dbReference type="ARBA" id="ARBA00004906"/>
    </source>
</evidence>
<dbReference type="InterPro" id="IPR036047">
    <property type="entry name" value="F-box-like_dom_sf"/>
</dbReference>
<evidence type="ECO:0000259" key="3">
    <source>
        <dbReference type="PROSITE" id="PS50181"/>
    </source>
</evidence>
<dbReference type="GO" id="GO:0005737">
    <property type="term" value="C:cytoplasm"/>
    <property type="evidence" value="ECO:0007669"/>
    <property type="project" value="TreeGrafter"/>
</dbReference>
<comment type="pathway">
    <text evidence="1">Protein modification; protein ubiquitination.</text>
</comment>
<protein>
    <recommendedName>
        <fullName evidence="3">F-box domain-containing protein</fullName>
    </recommendedName>
</protein>
<keyword evidence="2" id="KW-0833">Ubl conjugation pathway</keyword>
<dbReference type="SMART" id="SM00256">
    <property type="entry name" value="FBOX"/>
    <property type="match status" value="1"/>
</dbReference>
<evidence type="ECO:0000313" key="5">
    <source>
        <dbReference type="Proteomes" id="UP000481153"/>
    </source>
</evidence>
<dbReference type="EMBL" id="VJMJ01000009">
    <property type="protein sequence ID" value="KAF0744477.1"/>
    <property type="molecule type" value="Genomic_DNA"/>
</dbReference>
<sequence length="152" mass="17555">MKRSSDDGMSPQSDAIIPYRSPSSYWEHRVHSVYIVNPLYVSPNSFLLRAISDHCLLNVLAFLDGQSLNAVSEVCRALHDLANDDNLWLHLCRVEWNVSPEQLAQKVSGRDLYRFAQHQMERVMQDIREAHLVQTWHLPTHTLNSLTRSLFS</sequence>
<dbReference type="PROSITE" id="PS50181">
    <property type="entry name" value="FBOX"/>
    <property type="match status" value="1"/>
</dbReference>
<evidence type="ECO:0000256" key="2">
    <source>
        <dbReference type="ARBA" id="ARBA00022786"/>
    </source>
</evidence>
<accession>A0A6G0XVG5</accession>
<reference evidence="4 5" key="1">
    <citation type="submission" date="2019-07" db="EMBL/GenBank/DDBJ databases">
        <title>Genomics analysis of Aphanomyces spp. identifies a new class of oomycete effector associated with host adaptation.</title>
        <authorList>
            <person name="Gaulin E."/>
        </authorList>
    </citation>
    <scope>NUCLEOTIDE SEQUENCE [LARGE SCALE GENOMIC DNA]</scope>
    <source>
        <strain evidence="4 5">ATCC 201684</strain>
    </source>
</reference>
<dbReference type="InterPro" id="IPR001810">
    <property type="entry name" value="F-box_dom"/>
</dbReference>
<organism evidence="4 5">
    <name type="scientific">Aphanomyces euteiches</name>
    <dbReference type="NCBI Taxonomy" id="100861"/>
    <lineage>
        <taxon>Eukaryota</taxon>
        <taxon>Sar</taxon>
        <taxon>Stramenopiles</taxon>
        <taxon>Oomycota</taxon>
        <taxon>Saprolegniomycetes</taxon>
        <taxon>Saprolegniales</taxon>
        <taxon>Verrucalvaceae</taxon>
        <taxon>Aphanomyces</taxon>
    </lineage>
</organism>
<dbReference type="PANTHER" id="PTHR46550">
    <property type="entry name" value="F-BOX ONLY PROTEIN 3"/>
    <property type="match status" value="1"/>
</dbReference>
<dbReference type="Gene3D" id="1.20.1280.50">
    <property type="match status" value="1"/>
</dbReference>
<dbReference type="InterPro" id="IPR052121">
    <property type="entry name" value="F-box_SCF_Substrate_Recog"/>
</dbReference>
<dbReference type="AlphaFoldDB" id="A0A6G0XVG5"/>
<gene>
    <name evidence="4" type="ORF">Ae201684_000953</name>
</gene>
<comment type="caution">
    <text evidence="4">The sequence shown here is derived from an EMBL/GenBank/DDBJ whole genome shotgun (WGS) entry which is preliminary data.</text>
</comment>
<dbReference type="VEuPathDB" id="FungiDB:AeMF1_010424"/>
<dbReference type="SUPFAM" id="SSF81383">
    <property type="entry name" value="F-box domain"/>
    <property type="match status" value="1"/>
</dbReference>
<dbReference type="Proteomes" id="UP000481153">
    <property type="component" value="Unassembled WGS sequence"/>
</dbReference>
<evidence type="ECO:0000313" key="4">
    <source>
        <dbReference type="EMBL" id="KAF0744477.1"/>
    </source>
</evidence>
<keyword evidence="5" id="KW-1185">Reference proteome</keyword>
<proteinExistence type="predicted"/>
<dbReference type="Pfam" id="PF12937">
    <property type="entry name" value="F-box-like"/>
    <property type="match status" value="1"/>
</dbReference>